<evidence type="ECO:0000259" key="4">
    <source>
        <dbReference type="Pfam" id="PF00150"/>
    </source>
</evidence>
<keyword evidence="1 3" id="KW-0378">Hydrolase</keyword>
<evidence type="ECO:0000313" key="5">
    <source>
        <dbReference type="EMBL" id="GAA4779137.1"/>
    </source>
</evidence>
<evidence type="ECO:0000256" key="2">
    <source>
        <dbReference type="ARBA" id="ARBA00023295"/>
    </source>
</evidence>
<dbReference type="EMBL" id="BAABIQ010000002">
    <property type="protein sequence ID" value="GAA4779137.1"/>
    <property type="molecule type" value="Genomic_DNA"/>
</dbReference>
<protein>
    <recommendedName>
        <fullName evidence="4">Glycoside hydrolase family 5 domain-containing protein</fullName>
    </recommendedName>
</protein>
<dbReference type="InterPro" id="IPR017853">
    <property type="entry name" value="GH"/>
</dbReference>
<reference evidence="6" key="1">
    <citation type="journal article" date="2019" name="Int. J. Syst. Evol. Microbiol.">
        <title>The Global Catalogue of Microorganisms (GCM) 10K type strain sequencing project: providing services to taxonomists for standard genome sequencing and annotation.</title>
        <authorList>
            <consortium name="The Broad Institute Genomics Platform"/>
            <consortium name="The Broad Institute Genome Sequencing Center for Infectious Disease"/>
            <person name="Wu L."/>
            <person name="Ma J."/>
        </authorList>
    </citation>
    <scope>NUCLEOTIDE SEQUENCE [LARGE SCALE GENOMIC DNA]</scope>
    <source>
        <strain evidence="6">JCM 18200</strain>
    </source>
</reference>
<dbReference type="Proteomes" id="UP001501411">
    <property type="component" value="Unassembled WGS sequence"/>
</dbReference>
<dbReference type="PANTHER" id="PTHR34142:SF1">
    <property type="entry name" value="GLYCOSIDE HYDROLASE FAMILY 5 DOMAIN-CONTAINING PROTEIN"/>
    <property type="match status" value="1"/>
</dbReference>
<keyword evidence="6" id="KW-1185">Reference proteome</keyword>
<name>A0ABP9AEF3_9SPHI</name>
<sequence>MACLLYVTAAAQTAIQQHGKLSIRQGKLIDQQEKIVQLRGISLSWSIWEGKKYYTPEVVDWLVDDFKVNLIRVAMAIEPDSGYLQLPEEQFNLITKVVDRAIERGIYVLIDWHDHHANQHIEQAKKFFTKIAQRYQGNPQLIYEIWNEPEKTTWQVVKHYAIALIPTIRKYAQDNIIVVGSPHWDQDVDRVAHDPITNMNNIAYSFHFYASDPNHQERLRHQAAQALTMQLPLLVTEWGVGEANGDGRFDRKKTDIWLHWMEENQLSWTNWNLTDKNETTALLKPKASVRGHWKKNELTPAGRYIRAQLIKLNQ</sequence>
<dbReference type="InterPro" id="IPR001547">
    <property type="entry name" value="Glyco_hydro_5"/>
</dbReference>
<evidence type="ECO:0000313" key="6">
    <source>
        <dbReference type="Proteomes" id="UP001501411"/>
    </source>
</evidence>
<evidence type="ECO:0000256" key="3">
    <source>
        <dbReference type="RuleBase" id="RU361153"/>
    </source>
</evidence>
<keyword evidence="2 3" id="KW-0326">Glycosidase</keyword>
<proteinExistence type="inferred from homology"/>
<gene>
    <name evidence="5" type="ORF">GCM10023231_02280</name>
</gene>
<comment type="similarity">
    <text evidence="3">Belongs to the glycosyl hydrolase 5 (cellulase A) family.</text>
</comment>
<dbReference type="Gene3D" id="3.20.20.80">
    <property type="entry name" value="Glycosidases"/>
    <property type="match status" value="1"/>
</dbReference>
<dbReference type="Pfam" id="PF00150">
    <property type="entry name" value="Cellulase"/>
    <property type="match status" value="1"/>
</dbReference>
<accession>A0ABP9AEF3</accession>
<comment type="caution">
    <text evidence="5">The sequence shown here is derived from an EMBL/GenBank/DDBJ whole genome shotgun (WGS) entry which is preliminary data.</text>
</comment>
<dbReference type="SUPFAM" id="SSF51445">
    <property type="entry name" value="(Trans)glycosidases"/>
    <property type="match status" value="1"/>
</dbReference>
<dbReference type="PANTHER" id="PTHR34142">
    <property type="entry name" value="ENDO-BETA-1,4-GLUCANASE A"/>
    <property type="match status" value="1"/>
</dbReference>
<organism evidence="5 6">
    <name type="scientific">Olivibacter ginsenosidimutans</name>
    <dbReference type="NCBI Taxonomy" id="1176537"/>
    <lineage>
        <taxon>Bacteria</taxon>
        <taxon>Pseudomonadati</taxon>
        <taxon>Bacteroidota</taxon>
        <taxon>Sphingobacteriia</taxon>
        <taxon>Sphingobacteriales</taxon>
        <taxon>Sphingobacteriaceae</taxon>
        <taxon>Olivibacter</taxon>
    </lineage>
</organism>
<evidence type="ECO:0000256" key="1">
    <source>
        <dbReference type="ARBA" id="ARBA00022801"/>
    </source>
</evidence>
<feature type="domain" description="Glycoside hydrolase family 5" evidence="4">
    <location>
        <begin position="30"/>
        <end position="276"/>
    </location>
</feature>